<feature type="domain" description="DUF5641" evidence="1">
    <location>
        <begin position="28"/>
        <end position="101"/>
    </location>
</feature>
<sequence>MEIVKKRHIIPTKFRRSLRKDVRGFTSKLDEFWNFFEEQYLLSLRERMTKISKNGVPREPAIGEVVLIHENCPRGSWKLGRVLSLKTSVDGKKRNAQLQNKEN</sequence>
<dbReference type="InterPro" id="IPR040676">
    <property type="entry name" value="DUF5641"/>
</dbReference>
<accession>A0A915D766</accession>
<dbReference type="Pfam" id="PF18701">
    <property type="entry name" value="DUF5641"/>
    <property type="match status" value="1"/>
</dbReference>
<dbReference type="WBParaSite" id="jg16768">
    <property type="protein sequence ID" value="jg16768"/>
    <property type="gene ID" value="jg16768"/>
</dbReference>
<dbReference type="Proteomes" id="UP000887574">
    <property type="component" value="Unplaced"/>
</dbReference>
<evidence type="ECO:0000259" key="1">
    <source>
        <dbReference type="Pfam" id="PF18701"/>
    </source>
</evidence>
<organism evidence="2 3">
    <name type="scientific">Ditylenchus dipsaci</name>
    <dbReference type="NCBI Taxonomy" id="166011"/>
    <lineage>
        <taxon>Eukaryota</taxon>
        <taxon>Metazoa</taxon>
        <taxon>Ecdysozoa</taxon>
        <taxon>Nematoda</taxon>
        <taxon>Chromadorea</taxon>
        <taxon>Rhabditida</taxon>
        <taxon>Tylenchina</taxon>
        <taxon>Tylenchomorpha</taxon>
        <taxon>Sphaerularioidea</taxon>
        <taxon>Anguinidae</taxon>
        <taxon>Anguininae</taxon>
        <taxon>Ditylenchus</taxon>
    </lineage>
</organism>
<evidence type="ECO:0000313" key="3">
    <source>
        <dbReference type="WBParaSite" id="jg16768"/>
    </source>
</evidence>
<name>A0A915D766_9BILA</name>
<proteinExistence type="predicted"/>
<protein>
    <submittedName>
        <fullName evidence="3">DUF5641 domain-containing protein</fullName>
    </submittedName>
</protein>
<reference evidence="3" key="1">
    <citation type="submission" date="2022-11" db="UniProtKB">
        <authorList>
            <consortium name="WormBaseParasite"/>
        </authorList>
    </citation>
    <scope>IDENTIFICATION</scope>
</reference>
<dbReference type="AlphaFoldDB" id="A0A915D766"/>
<keyword evidence="2" id="KW-1185">Reference proteome</keyword>
<evidence type="ECO:0000313" key="2">
    <source>
        <dbReference type="Proteomes" id="UP000887574"/>
    </source>
</evidence>